<gene>
    <name evidence="2" type="ORF">POF43_024025</name>
</gene>
<sequence>MNTYLITAKPSRFRLVVRGVCRWIPRILVATGLALLGVAVFALRAARALITLAAYIAARAEYAASAKAGRQPFGQSLGVGVAEAFATEFNRTRAQTAA</sequence>
<proteinExistence type="predicted"/>
<organism evidence="2 3">
    <name type="scientific">Streptantibioticus silvisoli</name>
    <dbReference type="NCBI Taxonomy" id="2705255"/>
    <lineage>
        <taxon>Bacteria</taxon>
        <taxon>Bacillati</taxon>
        <taxon>Actinomycetota</taxon>
        <taxon>Actinomycetes</taxon>
        <taxon>Kitasatosporales</taxon>
        <taxon>Streptomycetaceae</taxon>
        <taxon>Streptantibioticus</taxon>
    </lineage>
</organism>
<accession>A0ABT6W4S1</accession>
<keyword evidence="1" id="KW-1133">Transmembrane helix</keyword>
<evidence type="ECO:0000256" key="1">
    <source>
        <dbReference type="SAM" id="Phobius"/>
    </source>
</evidence>
<dbReference type="RefSeq" id="WP_271322083.1">
    <property type="nucleotide sequence ID" value="NZ_JAAGKO020000040.1"/>
</dbReference>
<keyword evidence="1" id="KW-0812">Transmembrane</keyword>
<name>A0ABT6W4S1_9ACTN</name>
<protein>
    <submittedName>
        <fullName evidence="2">Uncharacterized protein</fullName>
    </submittedName>
</protein>
<dbReference type="Proteomes" id="UP001156398">
    <property type="component" value="Unassembled WGS sequence"/>
</dbReference>
<dbReference type="EMBL" id="JAAGKO020000040">
    <property type="protein sequence ID" value="MDI5965757.1"/>
    <property type="molecule type" value="Genomic_DNA"/>
</dbReference>
<comment type="caution">
    <text evidence="2">The sequence shown here is derived from an EMBL/GenBank/DDBJ whole genome shotgun (WGS) entry which is preliminary data.</text>
</comment>
<feature type="transmembrane region" description="Helical" evidence="1">
    <location>
        <begin position="23"/>
        <end position="43"/>
    </location>
</feature>
<keyword evidence="3" id="KW-1185">Reference proteome</keyword>
<reference evidence="2 3" key="1">
    <citation type="submission" date="2023-05" db="EMBL/GenBank/DDBJ databases">
        <title>Streptantibioticus silvisoli sp. nov., acidotolerant actinomycetes 1 from pine litter.</title>
        <authorList>
            <person name="Swiecimska M."/>
            <person name="Golinska P."/>
            <person name="Sangal V."/>
            <person name="Wachnowicz B."/>
            <person name="Goodfellow M."/>
        </authorList>
    </citation>
    <scope>NUCLEOTIDE SEQUENCE [LARGE SCALE GENOMIC DNA]</scope>
    <source>
        <strain evidence="2 3">SL54</strain>
    </source>
</reference>
<evidence type="ECO:0000313" key="3">
    <source>
        <dbReference type="Proteomes" id="UP001156398"/>
    </source>
</evidence>
<evidence type="ECO:0000313" key="2">
    <source>
        <dbReference type="EMBL" id="MDI5965757.1"/>
    </source>
</evidence>
<keyword evidence="1" id="KW-0472">Membrane</keyword>